<dbReference type="InterPro" id="IPR051677">
    <property type="entry name" value="AfsR-DnrI-RedD_regulator"/>
</dbReference>
<feature type="domain" description="OmpR/PhoB-type" evidence="7">
    <location>
        <begin position="13"/>
        <end position="119"/>
    </location>
</feature>
<reference evidence="8 9" key="1">
    <citation type="submission" date="2019-07" db="EMBL/GenBank/DDBJ databases">
        <title>New species of Amycolatopsis and Streptomyces.</title>
        <authorList>
            <person name="Duangmal K."/>
            <person name="Teo W.F.A."/>
            <person name="Lipun K."/>
        </authorList>
    </citation>
    <scope>NUCLEOTIDE SEQUENCE [LARGE SCALE GENOMIC DNA]</scope>
    <source>
        <strain evidence="8 9">NBRC 106415</strain>
    </source>
</reference>
<evidence type="ECO:0000259" key="7">
    <source>
        <dbReference type="PROSITE" id="PS51755"/>
    </source>
</evidence>
<dbReference type="InterPro" id="IPR036388">
    <property type="entry name" value="WH-like_DNA-bd_sf"/>
</dbReference>
<keyword evidence="3" id="KW-0805">Transcription regulation</keyword>
<dbReference type="Pfam" id="PF00486">
    <property type="entry name" value="Trans_reg_C"/>
    <property type="match status" value="1"/>
</dbReference>
<dbReference type="PANTHER" id="PTHR35807:SF1">
    <property type="entry name" value="TRANSCRIPTIONAL REGULATOR REDD"/>
    <property type="match status" value="1"/>
</dbReference>
<dbReference type="AlphaFoldDB" id="A0A5N8XFP2"/>
<dbReference type="Gene3D" id="1.25.40.10">
    <property type="entry name" value="Tetratricopeptide repeat domain"/>
    <property type="match status" value="1"/>
</dbReference>
<dbReference type="PROSITE" id="PS51755">
    <property type="entry name" value="OMPR_PHOB"/>
    <property type="match status" value="1"/>
</dbReference>
<dbReference type="InterPro" id="IPR005158">
    <property type="entry name" value="BTAD"/>
</dbReference>
<evidence type="ECO:0000256" key="1">
    <source>
        <dbReference type="ARBA" id="ARBA00005820"/>
    </source>
</evidence>
<dbReference type="SMART" id="SM00862">
    <property type="entry name" value="Trans_reg_C"/>
    <property type="match status" value="1"/>
</dbReference>
<keyword evidence="4 6" id="KW-0238">DNA-binding</keyword>
<keyword evidence="5" id="KW-0804">Transcription</keyword>
<evidence type="ECO:0000256" key="5">
    <source>
        <dbReference type="ARBA" id="ARBA00023163"/>
    </source>
</evidence>
<dbReference type="SUPFAM" id="SSF46894">
    <property type="entry name" value="C-terminal effector domain of the bipartite response regulators"/>
    <property type="match status" value="1"/>
</dbReference>
<evidence type="ECO:0000256" key="2">
    <source>
        <dbReference type="ARBA" id="ARBA00023012"/>
    </source>
</evidence>
<keyword evidence="9" id="KW-1185">Reference proteome</keyword>
<dbReference type="CDD" id="cd15831">
    <property type="entry name" value="BTAD"/>
    <property type="match status" value="1"/>
</dbReference>
<dbReference type="InterPro" id="IPR001867">
    <property type="entry name" value="OmpR/PhoB-type_DNA-bd"/>
</dbReference>
<dbReference type="OrthoDB" id="4336084at2"/>
<dbReference type="InterPro" id="IPR016032">
    <property type="entry name" value="Sig_transdc_resp-reg_C-effctor"/>
</dbReference>
<dbReference type="PANTHER" id="PTHR35807">
    <property type="entry name" value="TRANSCRIPTIONAL REGULATOR REDD-RELATED"/>
    <property type="match status" value="1"/>
</dbReference>
<feature type="DNA-binding region" description="OmpR/PhoB-type" evidence="6">
    <location>
        <begin position="13"/>
        <end position="119"/>
    </location>
</feature>
<protein>
    <submittedName>
        <fullName evidence="8">AfsR/SARP family transcriptional regulator</fullName>
    </submittedName>
</protein>
<dbReference type="GO" id="GO:0000160">
    <property type="term" value="P:phosphorelay signal transduction system"/>
    <property type="evidence" value="ECO:0007669"/>
    <property type="project" value="UniProtKB-KW"/>
</dbReference>
<evidence type="ECO:0000313" key="8">
    <source>
        <dbReference type="EMBL" id="MPY58343.1"/>
    </source>
</evidence>
<dbReference type="SUPFAM" id="SSF48452">
    <property type="entry name" value="TPR-like"/>
    <property type="match status" value="1"/>
</dbReference>
<evidence type="ECO:0000256" key="3">
    <source>
        <dbReference type="ARBA" id="ARBA00023015"/>
    </source>
</evidence>
<dbReference type="GO" id="GO:0006355">
    <property type="term" value="P:regulation of DNA-templated transcription"/>
    <property type="evidence" value="ECO:0007669"/>
    <property type="project" value="InterPro"/>
</dbReference>
<evidence type="ECO:0000313" key="9">
    <source>
        <dbReference type="Proteomes" id="UP000400924"/>
    </source>
</evidence>
<dbReference type="EMBL" id="VJZC01000079">
    <property type="protein sequence ID" value="MPY58343.1"/>
    <property type="molecule type" value="Genomic_DNA"/>
</dbReference>
<comment type="caution">
    <text evidence="8">The sequence shown here is derived from an EMBL/GenBank/DDBJ whole genome shotgun (WGS) entry which is preliminary data.</text>
</comment>
<gene>
    <name evidence="8" type="ORF">FNH08_14535</name>
</gene>
<dbReference type="InterPro" id="IPR011990">
    <property type="entry name" value="TPR-like_helical_dom_sf"/>
</dbReference>
<accession>A0A5N8XFP2</accession>
<proteinExistence type="inferred from homology"/>
<comment type="similarity">
    <text evidence="1">Belongs to the AfsR/DnrI/RedD regulatory family.</text>
</comment>
<dbReference type="Gene3D" id="1.10.10.10">
    <property type="entry name" value="Winged helix-like DNA-binding domain superfamily/Winged helix DNA-binding domain"/>
    <property type="match status" value="1"/>
</dbReference>
<dbReference type="Pfam" id="PF03704">
    <property type="entry name" value="BTAD"/>
    <property type="match status" value="1"/>
</dbReference>
<dbReference type="SMART" id="SM01043">
    <property type="entry name" value="BTAD"/>
    <property type="match status" value="1"/>
</dbReference>
<keyword evidence="2" id="KW-0902">Two-component regulatory system</keyword>
<name>A0A5N8XFP2_9ACTN</name>
<sequence length="290" mass="32422">MALVHGPSGHDIGESACMDTAVNVLGDLTVLSAQRNMTPSAPKQRQVLALLSARANRLTLTEDLYRELWGSRPPRTAAATLHTYIGQLRRSMAKALDVAPRAVSERLLRTQPGGYVLRADPGRYDYAQYQRLLDKADEARRTRQAEKAVPHYRAALDLWRGPALADISCGPVLRVWAERANESRLNSTEKLIALELQLGNPLEVLSELRELAARHPLHENLHGQLMVALSLAGRRNEALETYHSLRKRIVRELGLEPSARLTLLLQDIIKSRPHVHALWGLDSHDMQYSA</sequence>
<dbReference type="Proteomes" id="UP000400924">
    <property type="component" value="Unassembled WGS sequence"/>
</dbReference>
<evidence type="ECO:0000256" key="6">
    <source>
        <dbReference type="PROSITE-ProRule" id="PRU01091"/>
    </source>
</evidence>
<evidence type="ECO:0000256" key="4">
    <source>
        <dbReference type="ARBA" id="ARBA00023125"/>
    </source>
</evidence>
<dbReference type="GO" id="GO:0003677">
    <property type="term" value="F:DNA binding"/>
    <property type="evidence" value="ECO:0007669"/>
    <property type="project" value="UniProtKB-UniRule"/>
</dbReference>
<organism evidence="8 9">
    <name type="scientific">Streptomyces spongiae</name>
    <dbReference type="NCBI Taxonomy" id="565072"/>
    <lineage>
        <taxon>Bacteria</taxon>
        <taxon>Bacillati</taxon>
        <taxon>Actinomycetota</taxon>
        <taxon>Actinomycetes</taxon>
        <taxon>Kitasatosporales</taxon>
        <taxon>Streptomycetaceae</taxon>
        <taxon>Streptomyces</taxon>
    </lineage>
</organism>